<sequence>MSQPLTKKLIDSVERALTRFYIFPDKAALMGKQLQTKFKQGRYDTITNPNKLAAQLGQDLQSVYADGHMFVRYDPDFAKELTEIDPNRRRIEDSLALIDAVDENFGLNKVEILDGNIGYVPVYSFTSFTERARPSFVSALRFLSQTRALIIDMRYNGGGSPDMVSQLGSYFFSARTPFTTIENRVRDSTFVYWADPAKADGLYLSMPVYILTSHSTFSAAEDFSYSMQQAKRALIVGDTTGGGAHPARPFQLGQGFLINLPFAQSINPYSKTNWEGIGVLPNIPTQSGGALEKAQELILTTAMKQTSSDIQKRKLQWAVHELKARQQQFVVAASALAKFSGNYDGLLVYVKNSKLWCKNTGRGNEITSLNPIMQDWFTLNEQVHFQFIKGPDDKTSGLKMHWRDGRETPVDKIGN</sequence>
<dbReference type="Gene3D" id="3.90.226.10">
    <property type="entry name" value="2-enoyl-CoA Hydratase, Chain A, domain 1"/>
    <property type="match status" value="1"/>
</dbReference>
<organism evidence="2 3">
    <name type="scientific">Dyadobacter arcticus</name>
    <dbReference type="NCBI Taxonomy" id="1078754"/>
    <lineage>
        <taxon>Bacteria</taxon>
        <taxon>Pseudomonadati</taxon>
        <taxon>Bacteroidota</taxon>
        <taxon>Cytophagia</taxon>
        <taxon>Cytophagales</taxon>
        <taxon>Spirosomataceae</taxon>
        <taxon>Dyadobacter</taxon>
    </lineage>
</organism>
<dbReference type="RefSeq" id="WP_167277126.1">
    <property type="nucleotide sequence ID" value="NZ_JAASQJ010000008.1"/>
</dbReference>
<dbReference type="PANTHER" id="PTHR11261:SF3">
    <property type="entry name" value="RETINOL-BINDING PROTEIN 3"/>
    <property type="match status" value="1"/>
</dbReference>
<reference evidence="2 3" key="1">
    <citation type="submission" date="2020-03" db="EMBL/GenBank/DDBJ databases">
        <title>Genomic Encyclopedia of Type Strains, Phase IV (KMG-IV): sequencing the most valuable type-strain genomes for metagenomic binning, comparative biology and taxonomic classification.</title>
        <authorList>
            <person name="Goeker M."/>
        </authorList>
    </citation>
    <scope>NUCLEOTIDE SEQUENCE [LARGE SCALE GENOMIC DNA]</scope>
    <source>
        <strain evidence="2 3">DSM 102865</strain>
    </source>
</reference>
<evidence type="ECO:0000313" key="3">
    <source>
        <dbReference type="Proteomes" id="UP001179181"/>
    </source>
</evidence>
<dbReference type="Pfam" id="PF03572">
    <property type="entry name" value="Peptidase_S41"/>
    <property type="match status" value="1"/>
</dbReference>
<protein>
    <recommendedName>
        <fullName evidence="1">Tail specific protease domain-containing protein</fullName>
    </recommendedName>
</protein>
<dbReference type="SUPFAM" id="SSF52096">
    <property type="entry name" value="ClpP/crotonase"/>
    <property type="match status" value="1"/>
</dbReference>
<gene>
    <name evidence="2" type="ORF">FHS68_005325</name>
</gene>
<dbReference type="Gene3D" id="3.30.750.44">
    <property type="match status" value="1"/>
</dbReference>
<dbReference type="Pfam" id="PF11918">
    <property type="entry name" value="Peptidase_S41_N"/>
    <property type="match status" value="1"/>
</dbReference>
<evidence type="ECO:0000259" key="1">
    <source>
        <dbReference type="SMART" id="SM00245"/>
    </source>
</evidence>
<dbReference type="EMBL" id="JAASQJ010000008">
    <property type="protein sequence ID" value="NIJ56127.1"/>
    <property type="molecule type" value="Genomic_DNA"/>
</dbReference>
<name>A0ABX0UTN1_9BACT</name>
<dbReference type="InterPro" id="IPR005151">
    <property type="entry name" value="Tail-specific_protease"/>
</dbReference>
<evidence type="ECO:0000313" key="2">
    <source>
        <dbReference type="EMBL" id="NIJ56127.1"/>
    </source>
</evidence>
<dbReference type="SMART" id="SM00245">
    <property type="entry name" value="TSPc"/>
    <property type="match status" value="1"/>
</dbReference>
<comment type="caution">
    <text evidence="2">The sequence shown here is derived from an EMBL/GenBank/DDBJ whole genome shotgun (WGS) entry which is preliminary data.</text>
</comment>
<feature type="domain" description="Tail specific protease" evidence="1">
    <location>
        <begin position="90"/>
        <end position="286"/>
    </location>
</feature>
<keyword evidence="3" id="KW-1185">Reference proteome</keyword>
<dbReference type="Proteomes" id="UP001179181">
    <property type="component" value="Unassembled WGS sequence"/>
</dbReference>
<dbReference type="PANTHER" id="PTHR11261">
    <property type="entry name" value="INTERPHOTORECEPTOR RETINOID-BINDING PROTEIN"/>
    <property type="match status" value="1"/>
</dbReference>
<proteinExistence type="predicted"/>
<dbReference type="CDD" id="cd07563">
    <property type="entry name" value="Peptidase_S41_IRBP"/>
    <property type="match status" value="1"/>
</dbReference>
<accession>A0ABX0UTN1</accession>
<dbReference type="InterPro" id="IPR029045">
    <property type="entry name" value="ClpP/crotonase-like_dom_sf"/>
</dbReference>